<dbReference type="Proteomes" id="UP000054843">
    <property type="component" value="Unassembled WGS sequence"/>
</dbReference>
<sequence>MNDFLHLNLFMSDAWSKNSFAETYGHCFFVFVDLENIKLSHLFPFEVNHSRLSCDVNPSRNNAELP</sequence>
<accession>A0A0V1M2A1</accession>
<gene>
    <name evidence="1" type="ORF">T10_8169</name>
</gene>
<reference evidence="1 2" key="1">
    <citation type="submission" date="2015-01" db="EMBL/GenBank/DDBJ databases">
        <title>Evolution of Trichinella species and genotypes.</title>
        <authorList>
            <person name="Korhonen P.K."/>
            <person name="Edoardo P."/>
            <person name="Giuseppe L.R."/>
            <person name="Gasser R.B."/>
        </authorList>
    </citation>
    <scope>NUCLEOTIDE SEQUENCE [LARGE SCALE GENOMIC DNA]</scope>
    <source>
        <strain evidence="1">ISS1980</strain>
    </source>
</reference>
<organism evidence="1 2">
    <name type="scientific">Trichinella papuae</name>
    <dbReference type="NCBI Taxonomy" id="268474"/>
    <lineage>
        <taxon>Eukaryota</taxon>
        <taxon>Metazoa</taxon>
        <taxon>Ecdysozoa</taxon>
        <taxon>Nematoda</taxon>
        <taxon>Enoplea</taxon>
        <taxon>Dorylaimia</taxon>
        <taxon>Trichinellida</taxon>
        <taxon>Trichinellidae</taxon>
        <taxon>Trichinella</taxon>
    </lineage>
</organism>
<name>A0A0V1M2A1_9BILA</name>
<protein>
    <submittedName>
        <fullName evidence="1">Uncharacterized protein</fullName>
    </submittedName>
</protein>
<proteinExistence type="predicted"/>
<comment type="caution">
    <text evidence="1">The sequence shown here is derived from an EMBL/GenBank/DDBJ whole genome shotgun (WGS) entry which is preliminary data.</text>
</comment>
<evidence type="ECO:0000313" key="1">
    <source>
        <dbReference type="EMBL" id="KRZ65862.1"/>
    </source>
</evidence>
<dbReference type="AlphaFoldDB" id="A0A0V1M2A1"/>
<evidence type="ECO:0000313" key="2">
    <source>
        <dbReference type="Proteomes" id="UP000054843"/>
    </source>
</evidence>
<keyword evidence="2" id="KW-1185">Reference proteome</keyword>
<dbReference type="EMBL" id="JYDO01000287">
    <property type="protein sequence ID" value="KRZ65862.1"/>
    <property type="molecule type" value="Genomic_DNA"/>
</dbReference>